<evidence type="ECO:0000313" key="3">
    <source>
        <dbReference type="Proteomes" id="UP000023152"/>
    </source>
</evidence>
<evidence type="ECO:0000256" key="1">
    <source>
        <dbReference type="SAM" id="MobiDB-lite"/>
    </source>
</evidence>
<feature type="compositionally biased region" description="Basic residues" evidence="1">
    <location>
        <begin position="71"/>
        <end position="80"/>
    </location>
</feature>
<proteinExistence type="predicted"/>
<protein>
    <submittedName>
        <fullName evidence="2">Uncharacterized protein</fullName>
    </submittedName>
</protein>
<dbReference type="AlphaFoldDB" id="X6NWT9"/>
<feature type="compositionally biased region" description="Polar residues" evidence="1">
    <location>
        <begin position="154"/>
        <end position="169"/>
    </location>
</feature>
<feature type="compositionally biased region" description="Low complexity" evidence="1">
    <location>
        <begin position="209"/>
        <end position="235"/>
    </location>
</feature>
<dbReference type="EMBL" id="ASPP01005858">
    <property type="protein sequence ID" value="ETO29757.1"/>
    <property type="molecule type" value="Genomic_DNA"/>
</dbReference>
<organism evidence="2 3">
    <name type="scientific">Reticulomyxa filosa</name>
    <dbReference type="NCBI Taxonomy" id="46433"/>
    <lineage>
        <taxon>Eukaryota</taxon>
        <taxon>Sar</taxon>
        <taxon>Rhizaria</taxon>
        <taxon>Retaria</taxon>
        <taxon>Foraminifera</taxon>
        <taxon>Monothalamids</taxon>
        <taxon>Reticulomyxidae</taxon>
        <taxon>Reticulomyxa</taxon>
    </lineage>
</organism>
<evidence type="ECO:0000313" key="2">
    <source>
        <dbReference type="EMBL" id="ETO29757.1"/>
    </source>
</evidence>
<dbReference type="Proteomes" id="UP000023152">
    <property type="component" value="Unassembled WGS sequence"/>
</dbReference>
<comment type="caution">
    <text evidence="2">The sequence shown here is derived from an EMBL/GenBank/DDBJ whole genome shotgun (WGS) entry which is preliminary data.</text>
</comment>
<reference evidence="2 3" key="1">
    <citation type="journal article" date="2013" name="Curr. Biol.">
        <title>The Genome of the Foraminiferan Reticulomyxa filosa.</title>
        <authorList>
            <person name="Glockner G."/>
            <person name="Hulsmann N."/>
            <person name="Schleicher M."/>
            <person name="Noegel A.A."/>
            <person name="Eichinger L."/>
            <person name="Gallinger C."/>
            <person name="Pawlowski J."/>
            <person name="Sierra R."/>
            <person name="Euteneuer U."/>
            <person name="Pillet L."/>
            <person name="Moustafa A."/>
            <person name="Platzer M."/>
            <person name="Groth M."/>
            <person name="Szafranski K."/>
            <person name="Schliwa M."/>
        </authorList>
    </citation>
    <scope>NUCLEOTIDE SEQUENCE [LARGE SCALE GENOMIC DNA]</scope>
</reference>
<feature type="non-terminal residue" evidence="2">
    <location>
        <position position="1"/>
    </location>
</feature>
<name>X6NWT9_RETFI</name>
<gene>
    <name evidence="2" type="ORF">RFI_07364</name>
</gene>
<accession>X6NWT9</accession>
<sequence>LTLEQAKWTSRMCDRYFTLNKAYKEWFERCVRLNIIEESFSPNFDVLSESLVEKLNEYIDANDTSPDKQDKQKKKKKRDKKQQDSDDDENEEEDEDDEDEKKKKKKEEKKNKRKKKKSSDESENEHETDHHKQNKKQKKDEDEWAVFDMEDNRITNSGKANAKSTQAKTSAHGRQKDNTNENKTNKHTLASEESKERDFLGELFGTTYNNNNNSNNNNNNNNNNTQFSSNNTGKG</sequence>
<feature type="compositionally biased region" description="Basic and acidic residues" evidence="1">
    <location>
        <begin position="174"/>
        <end position="200"/>
    </location>
</feature>
<feature type="compositionally biased region" description="Basic residues" evidence="1">
    <location>
        <begin position="102"/>
        <end position="117"/>
    </location>
</feature>
<keyword evidence="3" id="KW-1185">Reference proteome</keyword>
<feature type="region of interest" description="Disordered" evidence="1">
    <location>
        <begin position="60"/>
        <end position="235"/>
    </location>
</feature>
<feature type="compositionally biased region" description="Acidic residues" evidence="1">
    <location>
        <begin position="85"/>
        <end position="99"/>
    </location>
</feature>